<evidence type="ECO:0000256" key="2">
    <source>
        <dbReference type="ARBA" id="ARBA00022475"/>
    </source>
</evidence>
<comment type="subcellular location">
    <subcellularLocation>
        <location evidence="1 7">Cell membrane</location>
        <topology evidence="1 7">Multi-pass membrane protein</topology>
    </subcellularLocation>
</comment>
<evidence type="ECO:0000313" key="9">
    <source>
        <dbReference type="Proteomes" id="UP000315252"/>
    </source>
</evidence>
<evidence type="ECO:0000256" key="3">
    <source>
        <dbReference type="ARBA" id="ARBA00022519"/>
    </source>
</evidence>
<feature type="transmembrane region" description="Helical" evidence="7">
    <location>
        <begin position="257"/>
        <end position="279"/>
    </location>
</feature>
<dbReference type="NCBIfam" id="TIGR00765">
    <property type="entry name" value="yihY_not_rbn"/>
    <property type="match status" value="1"/>
</dbReference>
<keyword evidence="6 7" id="KW-0472">Membrane</keyword>
<sequence>MSARFELSKTLHSVKNLRPVKTLRDLPSVMLYAGRRFLKDGCPRSAAALSYSSLLAMVPLLAIALTVLSAFPAFTEIRIELQGLVFENFLPDTGIEISEQLASFIENATRTTGIGVIALAVTALVLLSTITGAFNAIWRVADQRSLFLQFLVYWALLTLGPLLIGASLSLSGYGYAMVEWSGIEGYTRSFFNVTQFLPAILSAGAFTLLFIVVPNRPVRFRHAVMGAVVAAFMFEVLKKGFALYLTHFPSYQALYGALAAVPIFLVWMYLSWAVILFGAEIAASLPEWRANLKRGEESGAPGARLALALAILSRLHLAAQDGRKVRELSLVAGFPVSFDELGDVLYGLRRDRFVARTSGAHWVLSRDLNCAKLKDLMVSLDLTLEPGQGWPENVDEIIGKLNSSGRKITETSLGDLLATKPVVEALSLRTHELRRT</sequence>
<dbReference type="GO" id="GO:0005886">
    <property type="term" value="C:plasma membrane"/>
    <property type="evidence" value="ECO:0007669"/>
    <property type="project" value="UniProtKB-SubCell"/>
</dbReference>
<dbReference type="RefSeq" id="WP_142895633.1">
    <property type="nucleotide sequence ID" value="NZ_ML660053.1"/>
</dbReference>
<accession>A0A545TXP8</accession>
<comment type="caution">
    <text evidence="8">The sequence shown here is derived from an EMBL/GenBank/DDBJ whole genome shotgun (WGS) entry which is preliminary data.</text>
</comment>
<feature type="transmembrane region" description="Helical" evidence="7">
    <location>
        <begin position="54"/>
        <end position="74"/>
    </location>
</feature>
<dbReference type="PANTHER" id="PTHR30213">
    <property type="entry name" value="INNER MEMBRANE PROTEIN YHJD"/>
    <property type="match status" value="1"/>
</dbReference>
<keyword evidence="5 7" id="KW-1133">Transmembrane helix</keyword>
<feature type="transmembrane region" description="Helical" evidence="7">
    <location>
        <begin position="196"/>
        <end position="213"/>
    </location>
</feature>
<name>A0A545TXP8_9PROT</name>
<protein>
    <recommendedName>
        <fullName evidence="7">UPF0761 membrane protein FKG95_07150</fullName>
    </recommendedName>
</protein>
<reference evidence="8 9" key="1">
    <citation type="submission" date="2019-06" db="EMBL/GenBank/DDBJ databases">
        <title>Whole genome sequence for Rhodospirillaceae sp. R148.</title>
        <authorList>
            <person name="Wang G."/>
        </authorList>
    </citation>
    <scope>NUCLEOTIDE SEQUENCE [LARGE SCALE GENOMIC DNA]</scope>
    <source>
        <strain evidence="8 9">R148</strain>
    </source>
</reference>
<feature type="transmembrane region" description="Helical" evidence="7">
    <location>
        <begin position="220"/>
        <end position="237"/>
    </location>
</feature>
<feature type="transmembrane region" description="Helical" evidence="7">
    <location>
        <begin position="114"/>
        <end position="138"/>
    </location>
</feature>
<dbReference type="InterPro" id="IPR023679">
    <property type="entry name" value="UPF0761_bac"/>
</dbReference>
<dbReference type="Pfam" id="PF03631">
    <property type="entry name" value="Virul_fac_BrkB"/>
    <property type="match status" value="1"/>
</dbReference>
<keyword evidence="9" id="KW-1185">Reference proteome</keyword>
<dbReference type="PANTHER" id="PTHR30213:SF0">
    <property type="entry name" value="UPF0761 MEMBRANE PROTEIN YIHY"/>
    <property type="match status" value="1"/>
</dbReference>
<feature type="transmembrane region" description="Helical" evidence="7">
    <location>
        <begin position="150"/>
        <end position="176"/>
    </location>
</feature>
<evidence type="ECO:0000256" key="7">
    <source>
        <dbReference type="HAMAP-Rule" id="MF_00672"/>
    </source>
</evidence>
<dbReference type="HAMAP" id="MF_00672">
    <property type="entry name" value="UPF0761"/>
    <property type="match status" value="1"/>
</dbReference>
<evidence type="ECO:0000256" key="1">
    <source>
        <dbReference type="ARBA" id="ARBA00004651"/>
    </source>
</evidence>
<dbReference type="Proteomes" id="UP000315252">
    <property type="component" value="Unassembled WGS sequence"/>
</dbReference>
<comment type="similarity">
    <text evidence="7">Belongs to the UPF0761 family.</text>
</comment>
<evidence type="ECO:0000256" key="6">
    <source>
        <dbReference type="ARBA" id="ARBA00023136"/>
    </source>
</evidence>
<dbReference type="EMBL" id="VHSH01000002">
    <property type="protein sequence ID" value="TQV82002.1"/>
    <property type="molecule type" value="Genomic_DNA"/>
</dbReference>
<evidence type="ECO:0000313" key="8">
    <source>
        <dbReference type="EMBL" id="TQV82002.1"/>
    </source>
</evidence>
<evidence type="ECO:0000256" key="5">
    <source>
        <dbReference type="ARBA" id="ARBA00022989"/>
    </source>
</evidence>
<dbReference type="InterPro" id="IPR017039">
    <property type="entry name" value="Virul_fac_BrkB"/>
</dbReference>
<keyword evidence="3" id="KW-0997">Cell inner membrane</keyword>
<dbReference type="AlphaFoldDB" id="A0A545TXP8"/>
<dbReference type="OrthoDB" id="8477159at2"/>
<organism evidence="8 9">
    <name type="scientific">Denitrobaculum tricleocarpae</name>
    <dbReference type="NCBI Taxonomy" id="2591009"/>
    <lineage>
        <taxon>Bacteria</taxon>
        <taxon>Pseudomonadati</taxon>
        <taxon>Pseudomonadota</taxon>
        <taxon>Alphaproteobacteria</taxon>
        <taxon>Rhodospirillales</taxon>
        <taxon>Rhodospirillaceae</taxon>
        <taxon>Denitrobaculum</taxon>
    </lineage>
</organism>
<keyword evidence="2 7" id="KW-1003">Cell membrane</keyword>
<evidence type="ECO:0000256" key="4">
    <source>
        <dbReference type="ARBA" id="ARBA00022692"/>
    </source>
</evidence>
<proteinExistence type="inferred from homology"/>
<gene>
    <name evidence="8" type="ORF">FKG95_07150</name>
</gene>
<keyword evidence="4 7" id="KW-0812">Transmembrane</keyword>